<keyword evidence="2" id="KW-1185">Reference proteome</keyword>
<dbReference type="RefSeq" id="WP_011630032.1">
    <property type="nucleotide sequence ID" value="NC_008340.1"/>
</dbReference>
<dbReference type="AlphaFoldDB" id="Q0A699"/>
<dbReference type="EMBL" id="CP000453">
    <property type="protein sequence ID" value="ABI57638.1"/>
    <property type="molecule type" value="Genomic_DNA"/>
</dbReference>
<dbReference type="Pfam" id="PF11855">
    <property type="entry name" value="DUF3375"/>
    <property type="match status" value="1"/>
</dbReference>
<gene>
    <name evidence="1" type="ordered locus">Mlg_2296</name>
</gene>
<dbReference type="HOGENOM" id="CLU_031117_0_0_6"/>
<accession>Q0A699</accession>
<reference evidence="2" key="1">
    <citation type="submission" date="2006-08" db="EMBL/GenBank/DDBJ databases">
        <title>Complete sequence of Alkalilimnicola ehrilichei MLHE-1.</title>
        <authorList>
            <person name="Copeland A."/>
            <person name="Lucas S."/>
            <person name="Lapidus A."/>
            <person name="Barry K."/>
            <person name="Detter J.C."/>
            <person name="Glavina del Rio T."/>
            <person name="Hammon N."/>
            <person name="Israni S."/>
            <person name="Dalin E."/>
            <person name="Tice H."/>
            <person name="Pitluck S."/>
            <person name="Sims D."/>
            <person name="Brettin T."/>
            <person name="Bruce D."/>
            <person name="Han C."/>
            <person name="Tapia R."/>
            <person name="Gilna P."/>
            <person name="Schmutz J."/>
            <person name="Larimer F."/>
            <person name="Land M."/>
            <person name="Hauser L."/>
            <person name="Kyrpides N."/>
            <person name="Mikhailova N."/>
            <person name="Oremland R.S."/>
            <person name="Hoeft S.E."/>
            <person name="Switzer-Blum J."/>
            <person name="Kulp T."/>
            <person name="King G."/>
            <person name="Tabita R."/>
            <person name="Witte B."/>
            <person name="Santini J.M."/>
            <person name="Basu P."/>
            <person name="Hollibaugh J.T."/>
            <person name="Xie G."/>
            <person name="Stolz J.F."/>
            <person name="Richardson P."/>
        </authorList>
    </citation>
    <scope>NUCLEOTIDE SEQUENCE [LARGE SCALE GENOMIC DNA]</scope>
    <source>
        <strain evidence="2">ATCC BAA-1101 / DSM 17681 / MLHE-1</strain>
    </source>
</reference>
<organism evidence="1 2">
    <name type="scientific">Alkalilimnicola ehrlichii (strain ATCC BAA-1101 / DSM 17681 / MLHE-1)</name>
    <dbReference type="NCBI Taxonomy" id="187272"/>
    <lineage>
        <taxon>Bacteria</taxon>
        <taxon>Pseudomonadati</taxon>
        <taxon>Pseudomonadota</taxon>
        <taxon>Gammaproteobacteria</taxon>
        <taxon>Chromatiales</taxon>
        <taxon>Ectothiorhodospiraceae</taxon>
        <taxon>Alkalilimnicola</taxon>
    </lineage>
</organism>
<dbReference type="Proteomes" id="UP000001962">
    <property type="component" value="Chromosome"/>
</dbReference>
<evidence type="ECO:0000313" key="1">
    <source>
        <dbReference type="EMBL" id="ABI57638.1"/>
    </source>
</evidence>
<proteinExistence type="predicted"/>
<dbReference type="eggNOG" id="COG4942">
    <property type="taxonomic scope" value="Bacteria"/>
</dbReference>
<dbReference type="OrthoDB" id="138803at2"/>
<dbReference type="InterPro" id="IPR021804">
    <property type="entry name" value="DUF3375"/>
</dbReference>
<dbReference type="KEGG" id="aeh:Mlg_2296"/>
<sequence length="478" mass="55171">MDHDHLYSLRRTHPGWRLLQAGNAPMVVAFLHRCFVVPNVRALPASELENALEDYLYHLRARLGDEAYQQGAHEYLAYWAADERGWLRKYYPQHSDEPHYDLTPATEQAIQWLAGLEQAHFIGAESRLTLVFDLLKQIVEGAETDPEARLRDLEARRDAIEREIDEVRAGHLNLMDPTRLRERFLQMADTARGLLGDFRQVEANFRALDRQVREQVATWEGGKGDILDQVFGEHDRIADSDQGRSFRAFWDLLMSPARQEELTELLERTLALEPVTEVAPDPTLARIHYDWLAAGEHTQRVVARLSEQLRRYLDDQAWLENRRIMGLIRELEQQALHLREAPPRDFTMALDEPAPRVELPMERPLFSPPVTPRIEQQVLEAGEAEGDVAALFDQAYVDRTRLQGQVRRALQTREQISLAALLEQHPLEQGLAELVVYLALATEDHRSVIDETRQQTVYWRDRDGVARSATLPQVIFCR</sequence>
<protein>
    <submittedName>
        <fullName evidence="1">Conserved hypothetical cytosolic protein</fullName>
    </submittedName>
</protein>
<name>Q0A699_ALKEH</name>
<evidence type="ECO:0000313" key="2">
    <source>
        <dbReference type="Proteomes" id="UP000001962"/>
    </source>
</evidence>